<dbReference type="EC" id="3.2.1.52" evidence="3"/>
<dbReference type="Pfam" id="PF02838">
    <property type="entry name" value="Glyco_hydro_20b"/>
    <property type="match status" value="1"/>
</dbReference>
<dbReference type="InterPro" id="IPR029018">
    <property type="entry name" value="Hex-like_dom2"/>
</dbReference>
<comment type="similarity">
    <text evidence="2">Belongs to the glycosyl hydrolase 20 family.</text>
</comment>
<feature type="active site" description="Proton donor" evidence="6">
    <location>
        <position position="404"/>
    </location>
</feature>
<dbReference type="SUPFAM" id="SSF51445">
    <property type="entry name" value="(Trans)glycosidases"/>
    <property type="match status" value="1"/>
</dbReference>
<evidence type="ECO:0000256" key="3">
    <source>
        <dbReference type="ARBA" id="ARBA00012663"/>
    </source>
</evidence>
<evidence type="ECO:0000259" key="8">
    <source>
        <dbReference type="Pfam" id="PF02838"/>
    </source>
</evidence>
<dbReference type="InterPro" id="IPR015883">
    <property type="entry name" value="Glyco_hydro_20_cat"/>
</dbReference>
<keyword evidence="10" id="KW-1185">Reference proteome</keyword>
<dbReference type="GO" id="GO:0004563">
    <property type="term" value="F:beta-N-acetylhexosaminidase activity"/>
    <property type="evidence" value="ECO:0007669"/>
    <property type="project" value="UniProtKB-EC"/>
</dbReference>
<evidence type="ECO:0000256" key="2">
    <source>
        <dbReference type="ARBA" id="ARBA00006285"/>
    </source>
</evidence>
<accession>A0A2M9CYV0</accession>
<evidence type="ECO:0000256" key="5">
    <source>
        <dbReference type="ARBA" id="ARBA00023295"/>
    </source>
</evidence>
<evidence type="ECO:0000256" key="6">
    <source>
        <dbReference type="PIRSR" id="PIRSR625705-1"/>
    </source>
</evidence>
<feature type="domain" description="Beta-hexosaminidase bacterial type N-terminal" evidence="8">
    <location>
        <begin position="53"/>
        <end position="228"/>
    </location>
</feature>
<dbReference type="Proteomes" id="UP000231693">
    <property type="component" value="Unassembled WGS sequence"/>
</dbReference>
<dbReference type="SUPFAM" id="SSF55545">
    <property type="entry name" value="beta-N-acetylhexosaminidase-like domain"/>
    <property type="match status" value="1"/>
</dbReference>
<dbReference type="Gene3D" id="3.30.379.10">
    <property type="entry name" value="Chitobiase/beta-hexosaminidase domain 2-like"/>
    <property type="match status" value="1"/>
</dbReference>
<proteinExistence type="inferred from homology"/>
<evidence type="ECO:0000259" key="7">
    <source>
        <dbReference type="Pfam" id="PF00728"/>
    </source>
</evidence>
<organism evidence="9 10">
    <name type="scientific">Sediminihabitans luteus</name>
    <dbReference type="NCBI Taxonomy" id="1138585"/>
    <lineage>
        <taxon>Bacteria</taxon>
        <taxon>Bacillati</taxon>
        <taxon>Actinomycetota</taxon>
        <taxon>Actinomycetes</taxon>
        <taxon>Micrococcales</taxon>
        <taxon>Cellulomonadaceae</taxon>
        <taxon>Sediminihabitans</taxon>
    </lineage>
</organism>
<keyword evidence="5" id="KW-0326">Glycosidase</keyword>
<dbReference type="GO" id="GO:0005975">
    <property type="term" value="P:carbohydrate metabolic process"/>
    <property type="evidence" value="ECO:0007669"/>
    <property type="project" value="InterPro"/>
</dbReference>
<dbReference type="AlphaFoldDB" id="A0A2M9CYV0"/>
<keyword evidence="4" id="KW-0378">Hydrolase</keyword>
<dbReference type="Gene3D" id="3.20.20.80">
    <property type="entry name" value="Glycosidases"/>
    <property type="match status" value="1"/>
</dbReference>
<dbReference type="EMBL" id="PGFE01000001">
    <property type="protein sequence ID" value="PJJ77109.1"/>
    <property type="molecule type" value="Genomic_DNA"/>
</dbReference>
<dbReference type="InterPro" id="IPR015882">
    <property type="entry name" value="HEX_bac_N"/>
</dbReference>
<evidence type="ECO:0000256" key="1">
    <source>
        <dbReference type="ARBA" id="ARBA00001231"/>
    </source>
</evidence>
<dbReference type="PANTHER" id="PTHR22600">
    <property type="entry name" value="BETA-HEXOSAMINIDASE"/>
    <property type="match status" value="1"/>
</dbReference>
<feature type="domain" description="Glycoside hydrolase family 20 catalytic" evidence="7">
    <location>
        <begin position="231"/>
        <end position="594"/>
    </location>
</feature>
<dbReference type="GO" id="GO:0016020">
    <property type="term" value="C:membrane"/>
    <property type="evidence" value="ECO:0007669"/>
    <property type="project" value="TreeGrafter"/>
</dbReference>
<dbReference type="InterPro" id="IPR017853">
    <property type="entry name" value="GH"/>
</dbReference>
<evidence type="ECO:0000313" key="9">
    <source>
        <dbReference type="EMBL" id="PJJ77109.1"/>
    </source>
</evidence>
<comment type="caution">
    <text evidence="9">The sequence shown here is derived from an EMBL/GenBank/DDBJ whole genome shotgun (WGS) entry which is preliminary data.</text>
</comment>
<reference evidence="9 10" key="1">
    <citation type="submission" date="2017-11" db="EMBL/GenBank/DDBJ databases">
        <title>Genomic Encyclopedia of Archaeal and Bacterial Type Strains, Phase II (KMG-II): From Individual Species to Whole Genera.</title>
        <authorList>
            <person name="Goeker M."/>
        </authorList>
    </citation>
    <scope>NUCLEOTIDE SEQUENCE [LARGE SCALE GENOMIC DNA]</scope>
    <source>
        <strain evidence="9 10">DSM 25478</strain>
    </source>
</reference>
<evidence type="ECO:0000256" key="4">
    <source>
        <dbReference type="ARBA" id="ARBA00022801"/>
    </source>
</evidence>
<protein>
    <recommendedName>
        <fullName evidence="3">beta-N-acetylhexosaminidase</fullName>
        <ecNumber evidence="3">3.2.1.52</ecNumber>
    </recommendedName>
</protein>
<evidence type="ECO:0000313" key="10">
    <source>
        <dbReference type="Proteomes" id="UP000231693"/>
    </source>
</evidence>
<name>A0A2M9CYV0_9CELL</name>
<gene>
    <name evidence="9" type="ORF">CLV28_0322</name>
</gene>
<dbReference type="Pfam" id="PF00728">
    <property type="entry name" value="Glyco_hydro_20"/>
    <property type="match status" value="1"/>
</dbReference>
<comment type="catalytic activity">
    <reaction evidence="1">
        <text>Hydrolysis of terminal non-reducing N-acetyl-D-hexosamine residues in N-acetyl-beta-D-hexosaminides.</text>
        <dbReference type="EC" id="3.2.1.52"/>
    </reaction>
</comment>
<dbReference type="PRINTS" id="PR00738">
    <property type="entry name" value="GLHYDRLASE20"/>
</dbReference>
<dbReference type="GO" id="GO:0030203">
    <property type="term" value="P:glycosaminoglycan metabolic process"/>
    <property type="evidence" value="ECO:0007669"/>
    <property type="project" value="TreeGrafter"/>
</dbReference>
<sequence>MDVRTDPAPDRPAPRRRRALAAAAVVVGLAAATAVTLAVTSDGAADGSGTTLGLVPMPVSLEQDGGDPFVLEPTTRVVTVVDADVAGDVRAAVTGVGETLGEQLAPATGFDLARADGPSAAVDGDAGDGDTVEVSADDLDVVPGSITLRLVGDAAGWDPNGPLTDPAAERYALAATSDGVTIEAATPAGLFRGTQTLLQLLPAPVAATSEQPAPAGGWTVPAVRVEDQPRYAYRAVGLDVARRFYPVEDVLRLIDQAASYKFDVLRLHLADDQGWRIAIDGMPELTEIGARTQSGFAPGTNDTGEDWYYTAEDYARIVDHAARRFVTVVPEIDGPGHTLAAQSAIGALRCDGTPAEPYSGFDVGNPMICSSDENMPAVRDYLHGVVTALADMTPGPYLHLGGDEVPDPPDGWYENYTEAANAEVVAAGKTVIGWHEWAQSETLPPGTLVEYWGVGGRNRAGIGTQVETDEVGYMRDAVDKGADVVMMPPDRTYLDMRYDDWSTYGLQWAGFVDLEQAYDWDPATELTSPLDDSLVAVPADRVVGVEAALWSDRTYQNGVLALPDSTDDFVPVQQYMDYLLYPRLPAVAEVAWTPQAQRDYATFVPRLVQHAARWDAQQIGWNRVTDVDWP</sequence>
<dbReference type="InterPro" id="IPR025705">
    <property type="entry name" value="Beta_hexosaminidase_sua/sub"/>
</dbReference>
<dbReference type="PANTHER" id="PTHR22600:SF57">
    <property type="entry name" value="BETA-N-ACETYLHEXOSAMINIDASE"/>
    <property type="match status" value="1"/>
</dbReference>